<dbReference type="Pfam" id="PF12686">
    <property type="entry name" value="DUF3800"/>
    <property type="match status" value="1"/>
</dbReference>
<protein>
    <submittedName>
        <fullName evidence="1">DUF3800 domain-containing protein</fullName>
    </submittedName>
</protein>
<evidence type="ECO:0000313" key="2">
    <source>
        <dbReference type="Proteomes" id="UP001220610"/>
    </source>
</evidence>
<dbReference type="InterPro" id="IPR024524">
    <property type="entry name" value="DUF3800"/>
</dbReference>
<sequence>MGFFYVDDSVHDKAGFVLGACLYSQNDLVAEIDTAIAENGFDPKSYEFKSSANFAKQPKQANVRESLKGMLLNCKLGIVIVPREKRKKLGIECIKAVQIFINKNLDPQENIELYFDQGLFQSRKVASDQIDSLGFKNCKFNIEQDSKIIKGIQLADLAAHTASIYFKESLGFINKKVKAGPNSGYDEDLEIELGFEMWANLRYVFFNQGAKEFIDDPINDATLKVEPYGLYISEYCREVLAQKARETFAEVYLGCIH</sequence>
<accession>A0AAJ5WT82</accession>
<evidence type="ECO:0000313" key="1">
    <source>
        <dbReference type="EMBL" id="WEK36924.1"/>
    </source>
</evidence>
<gene>
    <name evidence="1" type="ORF">P0Y53_05355</name>
</gene>
<proteinExistence type="predicted"/>
<reference evidence="1" key="1">
    <citation type="submission" date="2023-03" db="EMBL/GenBank/DDBJ databases">
        <title>Andean soil-derived lignocellulolytic bacterial consortium as a source of novel taxa and putative plastic-active enzymes.</title>
        <authorList>
            <person name="Diaz-Garcia L."/>
            <person name="Chuvochina M."/>
            <person name="Feuerriegel G."/>
            <person name="Bunk B."/>
            <person name="Sproer C."/>
            <person name="Streit W.R."/>
            <person name="Rodriguez L.M."/>
            <person name="Overmann J."/>
            <person name="Jimenez D.J."/>
        </authorList>
    </citation>
    <scope>NUCLEOTIDE SEQUENCE</scope>
    <source>
        <strain evidence="1">MAG 7</strain>
    </source>
</reference>
<dbReference type="AlphaFoldDB" id="A0AAJ5WT82"/>
<dbReference type="Proteomes" id="UP001220610">
    <property type="component" value="Chromosome"/>
</dbReference>
<name>A0AAJ5WT82_9BACT</name>
<dbReference type="EMBL" id="CP119311">
    <property type="protein sequence ID" value="WEK36924.1"/>
    <property type="molecule type" value="Genomic_DNA"/>
</dbReference>
<organism evidence="1 2">
    <name type="scientific">Candidatus Pseudobacter hemicellulosilyticus</name>
    <dbReference type="NCBI Taxonomy" id="3121375"/>
    <lineage>
        <taxon>Bacteria</taxon>
        <taxon>Pseudomonadati</taxon>
        <taxon>Bacteroidota</taxon>
        <taxon>Chitinophagia</taxon>
        <taxon>Chitinophagales</taxon>
        <taxon>Chitinophagaceae</taxon>
        <taxon>Pseudobacter</taxon>
    </lineage>
</organism>